<reference evidence="1" key="3">
    <citation type="submission" date="2018-07" db="EMBL/GenBank/DDBJ databases">
        <title>WGS assembly of Glycine max.</title>
        <authorList>
            <person name="Schmutz J."/>
            <person name="Cannon S."/>
            <person name="Schlueter J."/>
            <person name="Ma J."/>
            <person name="Mitros T."/>
            <person name="Nelson W."/>
            <person name="Hyten D."/>
            <person name="Song Q."/>
            <person name="Thelen J."/>
            <person name="Cheng J."/>
            <person name="Xu D."/>
            <person name="Hellsten U."/>
            <person name="May G."/>
            <person name="Yu Y."/>
            <person name="Sakurai T."/>
            <person name="Umezawa T."/>
            <person name="Bhattacharyya M."/>
            <person name="Sandhu D."/>
            <person name="Valliyodan B."/>
            <person name="Lindquist E."/>
            <person name="Peto M."/>
            <person name="Grant D."/>
            <person name="Shu S."/>
            <person name="Goodstein D."/>
            <person name="Barry K."/>
            <person name="Futrell-Griggs M."/>
            <person name="Abernathy B."/>
            <person name="Du J."/>
            <person name="Tian Z."/>
            <person name="Zhu L."/>
            <person name="Gill N."/>
            <person name="Joshi T."/>
            <person name="Libault M."/>
            <person name="Sethuraman A."/>
            <person name="Zhang X."/>
            <person name="Shinozaki K."/>
            <person name="Nguyen H."/>
            <person name="Wing R."/>
            <person name="Cregan P."/>
            <person name="Specht J."/>
            <person name="Grimwood J."/>
            <person name="Rokhsar D."/>
            <person name="Stacey G."/>
            <person name="Shoemaker R."/>
            <person name="Jackson S."/>
        </authorList>
    </citation>
    <scope>NUCLEOTIDE SEQUENCE</scope>
    <source>
        <tissue evidence="1">Callus</tissue>
    </source>
</reference>
<dbReference type="Gramene" id="KRH15827">
    <property type="protein sequence ID" value="KRH15827"/>
    <property type="gene ID" value="GLYMA_14G113500"/>
</dbReference>
<evidence type="ECO:0000313" key="2">
    <source>
        <dbReference type="EnsemblPlants" id="KRH15827"/>
    </source>
</evidence>
<sequence>MRLEHESVVCLDNHTHWLSKLNTMILFVCLWRLRSEGHTFHMHFGYIRRHFLLSDEPQIPLITVEALVTYHVPFECTPRCDINHIIIYLGFERSHNPLWFMRHFFEHDVNGRVTISTFCQYMIVKVYADVGDFIDDEDLTSFEIVFYQGVCDEEISKEEMILSDKE</sequence>
<gene>
    <name evidence="1" type="ORF">GLYMA_14G113500</name>
</gene>
<name>A0A0R0GJ93_SOYBN</name>
<keyword evidence="3" id="KW-1185">Reference proteome</keyword>
<evidence type="ECO:0000313" key="1">
    <source>
        <dbReference type="EMBL" id="KRH15827.1"/>
    </source>
</evidence>
<reference evidence="2" key="2">
    <citation type="submission" date="2018-02" db="UniProtKB">
        <authorList>
            <consortium name="EnsemblPlants"/>
        </authorList>
    </citation>
    <scope>IDENTIFICATION</scope>
    <source>
        <strain evidence="2">Williams 82</strain>
    </source>
</reference>
<dbReference type="Proteomes" id="UP000008827">
    <property type="component" value="Chromosome 14"/>
</dbReference>
<organism evidence="1">
    <name type="scientific">Glycine max</name>
    <name type="common">Soybean</name>
    <name type="synonym">Glycine hispida</name>
    <dbReference type="NCBI Taxonomy" id="3847"/>
    <lineage>
        <taxon>Eukaryota</taxon>
        <taxon>Viridiplantae</taxon>
        <taxon>Streptophyta</taxon>
        <taxon>Embryophyta</taxon>
        <taxon>Tracheophyta</taxon>
        <taxon>Spermatophyta</taxon>
        <taxon>Magnoliopsida</taxon>
        <taxon>eudicotyledons</taxon>
        <taxon>Gunneridae</taxon>
        <taxon>Pentapetalae</taxon>
        <taxon>rosids</taxon>
        <taxon>fabids</taxon>
        <taxon>Fabales</taxon>
        <taxon>Fabaceae</taxon>
        <taxon>Papilionoideae</taxon>
        <taxon>50 kb inversion clade</taxon>
        <taxon>NPAAA clade</taxon>
        <taxon>indigoferoid/millettioid clade</taxon>
        <taxon>Phaseoleae</taxon>
        <taxon>Glycine</taxon>
        <taxon>Glycine subgen. Soja</taxon>
    </lineage>
</organism>
<reference evidence="1 2" key="1">
    <citation type="journal article" date="2010" name="Nature">
        <title>Genome sequence of the palaeopolyploid soybean.</title>
        <authorList>
            <person name="Schmutz J."/>
            <person name="Cannon S.B."/>
            <person name="Schlueter J."/>
            <person name="Ma J."/>
            <person name="Mitros T."/>
            <person name="Nelson W."/>
            <person name="Hyten D.L."/>
            <person name="Song Q."/>
            <person name="Thelen J.J."/>
            <person name="Cheng J."/>
            <person name="Xu D."/>
            <person name="Hellsten U."/>
            <person name="May G.D."/>
            <person name="Yu Y."/>
            <person name="Sakurai T."/>
            <person name="Umezawa T."/>
            <person name="Bhattacharyya M.K."/>
            <person name="Sandhu D."/>
            <person name="Valliyodan B."/>
            <person name="Lindquist E."/>
            <person name="Peto M."/>
            <person name="Grant D."/>
            <person name="Shu S."/>
            <person name="Goodstein D."/>
            <person name="Barry K."/>
            <person name="Futrell-Griggs M."/>
            <person name="Abernathy B."/>
            <person name="Du J."/>
            <person name="Tian Z."/>
            <person name="Zhu L."/>
            <person name="Gill N."/>
            <person name="Joshi T."/>
            <person name="Libault M."/>
            <person name="Sethuraman A."/>
            <person name="Zhang X.-C."/>
            <person name="Shinozaki K."/>
            <person name="Nguyen H.T."/>
            <person name="Wing R.A."/>
            <person name="Cregan P."/>
            <person name="Specht J."/>
            <person name="Grimwood J."/>
            <person name="Rokhsar D."/>
            <person name="Stacey G."/>
            <person name="Shoemaker R.C."/>
            <person name="Jackson S.A."/>
        </authorList>
    </citation>
    <scope>NUCLEOTIDE SEQUENCE [LARGE SCALE GENOMIC DNA]</scope>
    <source>
        <strain evidence="2">cv. Williams 82</strain>
        <tissue evidence="1">Callus</tissue>
    </source>
</reference>
<protein>
    <submittedName>
        <fullName evidence="1 2">Uncharacterized protein</fullName>
    </submittedName>
</protein>
<dbReference type="AlphaFoldDB" id="A0A0R0GJ93"/>
<evidence type="ECO:0000313" key="3">
    <source>
        <dbReference type="Proteomes" id="UP000008827"/>
    </source>
</evidence>
<proteinExistence type="predicted"/>
<dbReference type="InParanoid" id="A0A0R0GJ93"/>
<accession>A0A0R0GJ93</accession>
<dbReference type="EnsemblPlants" id="KRH15827">
    <property type="protein sequence ID" value="KRH15827"/>
    <property type="gene ID" value="GLYMA_14G113500"/>
</dbReference>
<dbReference type="EMBL" id="CM000847">
    <property type="protein sequence ID" value="KRH15827.1"/>
    <property type="molecule type" value="Genomic_DNA"/>
</dbReference>